<dbReference type="InterPro" id="IPR035418">
    <property type="entry name" value="AraC-bd_2"/>
</dbReference>
<protein>
    <submittedName>
        <fullName evidence="5">AraC family transcriptional regulator</fullName>
    </submittedName>
</protein>
<evidence type="ECO:0000259" key="4">
    <source>
        <dbReference type="PROSITE" id="PS01124"/>
    </source>
</evidence>
<dbReference type="EMBL" id="VZOK01000005">
    <property type="protein sequence ID" value="KAB0640378.1"/>
    <property type="molecule type" value="Genomic_DNA"/>
</dbReference>
<dbReference type="GO" id="GO:0043565">
    <property type="term" value="F:sequence-specific DNA binding"/>
    <property type="evidence" value="ECO:0007669"/>
    <property type="project" value="InterPro"/>
</dbReference>
<keyword evidence="2" id="KW-0238">DNA-binding</keyword>
<keyword evidence="1" id="KW-0805">Transcription regulation</keyword>
<dbReference type="GO" id="GO:0003700">
    <property type="term" value="F:DNA-binding transcription factor activity"/>
    <property type="evidence" value="ECO:0007669"/>
    <property type="project" value="InterPro"/>
</dbReference>
<feature type="domain" description="HTH araC/xylS-type" evidence="4">
    <location>
        <begin position="233"/>
        <end position="333"/>
    </location>
</feature>
<accession>A0A6L3N2G1</accession>
<evidence type="ECO:0000256" key="3">
    <source>
        <dbReference type="ARBA" id="ARBA00023163"/>
    </source>
</evidence>
<dbReference type="InterPro" id="IPR018060">
    <property type="entry name" value="HTH_AraC"/>
</dbReference>
<dbReference type="AlphaFoldDB" id="A0A6L3N2G1"/>
<dbReference type="Pfam" id="PF12833">
    <property type="entry name" value="HTH_18"/>
    <property type="match status" value="1"/>
</dbReference>
<keyword evidence="3" id="KW-0804">Transcription</keyword>
<comment type="caution">
    <text evidence="5">The sequence shown here is derived from an EMBL/GenBank/DDBJ whole genome shotgun (WGS) entry which is preliminary data.</text>
</comment>
<dbReference type="InterPro" id="IPR050204">
    <property type="entry name" value="AraC_XylS_family_regulators"/>
</dbReference>
<dbReference type="Proteomes" id="UP000473470">
    <property type="component" value="Unassembled WGS sequence"/>
</dbReference>
<dbReference type="Gene3D" id="1.10.10.60">
    <property type="entry name" value="Homeodomain-like"/>
    <property type="match status" value="1"/>
</dbReference>
<reference evidence="5 6" key="1">
    <citation type="submission" date="2019-09" db="EMBL/GenBank/DDBJ databases">
        <title>Draft genome sequences of 48 bacterial type strains from the CCUG.</title>
        <authorList>
            <person name="Tunovic T."/>
            <person name="Pineiro-Iglesias B."/>
            <person name="Unosson C."/>
            <person name="Inganas E."/>
            <person name="Ohlen M."/>
            <person name="Cardew S."/>
            <person name="Jensie-Markopoulos S."/>
            <person name="Salva-Serra F."/>
            <person name="Jaen-Luchoro D."/>
            <person name="Karlsson R."/>
            <person name="Svensson-Stadler L."/>
            <person name="Chun J."/>
            <person name="Moore E."/>
        </authorList>
    </citation>
    <scope>NUCLEOTIDE SEQUENCE [LARGE SCALE GENOMIC DNA]</scope>
    <source>
        <strain evidence="5 6">CCUG 65686</strain>
    </source>
</reference>
<dbReference type="SUPFAM" id="SSF46689">
    <property type="entry name" value="Homeodomain-like"/>
    <property type="match status" value="2"/>
</dbReference>
<evidence type="ECO:0000256" key="1">
    <source>
        <dbReference type="ARBA" id="ARBA00023015"/>
    </source>
</evidence>
<evidence type="ECO:0000313" key="6">
    <source>
        <dbReference type="Proteomes" id="UP000473470"/>
    </source>
</evidence>
<dbReference type="SMART" id="SM00342">
    <property type="entry name" value="HTH_ARAC"/>
    <property type="match status" value="1"/>
</dbReference>
<name>A0A6L3N2G1_9BURK</name>
<dbReference type="PANTHER" id="PTHR46796">
    <property type="entry name" value="HTH-TYPE TRANSCRIPTIONAL ACTIVATOR RHAS-RELATED"/>
    <property type="match status" value="1"/>
</dbReference>
<gene>
    <name evidence="5" type="ORF">F7R25_04925</name>
</gene>
<dbReference type="PANTHER" id="PTHR46796:SF12">
    <property type="entry name" value="HTH-TYPE DNA-BINDING TRANSCRIPTIONAL ACTIVATOR EUTR"/>
    <property type="match status" value="1"/>
</dbReference>
<evidence type="ECO:0000313" key="5">
    <source>
        <dbReference type="EMBL" id="KAB0640378.1"/>
    </source>
</evidence>
<dbReference type="RefSeq" id="WP_059884652.1">
    <property type="nucleotide sequence ID" value="NZ_CABVPM010000011.1"/>
</dbReference>
<evidence type="ECO:0000256" key="2">
    <source>
        <dbReference type="ARBA" id="ARBA00023125"/>
    </source>
</evidence>
<proteinExistence type="predicted"/>
<organism evidence="5 6">
    <name type="scientific">Burkholderia stagnalis</name>
    <dbReference type="NCBI Taxonomy" id="1503054"/>
    <lineage>
        <taxon>Bacteria</taxon>
        <taxon>Pseudomonadati</taxon>
        <taxon>Pseudomonadota</taxon>
        <taxon>Betaproteobacteria</taxon>
        <taxon>Burkholderiales</taxon>
        <taxon>Burkholderiaceae</taxon>
        <taxon>Burkholderia</taxon>
        <taxon>Burkholderia cepacia complex</taxon>
    </lineage>
</organism>
<dbReference type="Pfam" id="PF14525">
    <property type="entry name" value="AraC_binding_2"/>
    <property type="match status" value="1"/>
</dbReference>
<sequence>MNDLLSRSGMRSLPFPPLLSASDLPRSAMLFETDDLEHARQEVSRIYRPYRFTAAPRRAMPATMFNLGGDGVALSWLAYGTEIAIRPEVLGHFVLVLTTLAGHSDIRSGNVAHAGGQGSTVLVASNEQSTFRYSEDNVQMGVRIDARRIAELWRRLSGREPPHALPSCTLLDARSRERWLASVQTLRLLLHPDTPPALRAMQLPLAEELLIMNLIGERLDDTDTATVAPACVKRAVAFIDAHAGQPLTLSEIAAAARCSVRTLQRAFHQWRDIGTMRYLKDVRLQRVRTALQEADASASITEIATRWGFVHLGQFAADYRKAFGERPSDTRAKRHASA</sequence>
<dbReference type="PROSITE" id="PS01124">
    <property type="entry name" value="HTH_ARAC_FAMILY_2"/>
    <property type="match status" value="1"/>
</dbReference>
<dbReference type="InterPro" id="IPR009057">
    <property type="entry name" value="Homeodomain-like_sf"/>
</dbReference>